<dbReference type="Proteomes" id="UP000799777">
    <property type="component" value="Unassembled WGS sequence"/>
</dbReference>
<name>A0A9P4LRK4_9PLEO</name>
<gene>
    <name evidence="1" type="ORF">EK21DRAFT_108616</name>
</gene>
<evidence type="ECO:0000313" key="2">
    <source>
        <dbReference type="Proteomes" id="UP000799777"/>
    </source>
</evidence>
<dbReference type="EMBL" id="ML978164">
    <property type="protein sequence ID" value="KAF2033827.1"/>
    <property type="molecule type" value="Genomic_DNA"/>
</dbReference>
<comment type="caution">
    <text evidence="1">The sequence shown here is derived from an EMBL/GenBank/DDBJ whole genome shotgun (WGS) entry which is preliminary data.</text>
</comment>
<protein>
    <submittedName>
        <fullName evidence="1">Uncharacterized protein</fullName>
    </submittedName>
</protein>
<reference evidence="1" key="1">
    <citation type="journal article" date="2020" name="Stud. Mycol.">
        <title>101 Dothideomycetes genomes: a test case for predicting lifestyles and emergence of pathogens.</title>
        <authorList>
            <person name="Haridas S."/>
            <person name="Albert R."/>
            <person name="Binder M."/>
            <person name="Bloem J."/>
            <person name="Labutti K."/>
            <person name="Salamov A."/>
            <person name="Andreopoulos B."/>
            <person name="Baker S."/>
            <person name="Barry K."/>
            <person name="Bills G."/>
            <person name="Bluhm B."/>
            <person name="Cannon C."/>
            <person name="Castanera R."/>
            <person name="Culley D."/>
            <person name="Daum C."/>
            <person name="Ezra D."/>
            <person name="Gonzalez J."/>
            <person name="Henrissat B."/>
            <person name="Kuo A."/>
            <person name="Liang C."/>
            <person name="Lipzen A."/>
            <person name="Lutzoni F."/>
            <person name="Magnuson J."/>
            <person name="Mondo S."/>
            <person name="Nolan M."/>
            <person name="Ohm R."/>
            <person name="Pangilinan J."/>
            <person name="Park H.-J."/>
            <person name="Ramirez L."/>
            <person name="Alfaro M."/>
            <person name="Sun H."/>
            <person name="Tritt A."/>
            <person name="Yoshinaga Y."/>
            <person name="Zwiers L.-H."/>
            <person name="Turgeon B."/>
            <person name="Goodwin S."/>
            <person name="Spatafora J."/>
            <person name="Crous P."/>
            <person name="Grigoriev I."/>
        </authorList>
    </citation>
    <scope>NUCLEOTIDE SEQUENCE</scope>
    <source>
        <strain evidence="1">CBS 110217</strain>
    </source>
</reference>
<keyword evidence="2" id="KW-1185">Reference proteome</keyword>
<accession>A0A9P4LRK4</accession>
<organism evidence="1 2">
    <name type="scientific">Setomelanomma holmii</name>
    <dbReference type="NCBI Taxonomy" id="210430"/>
    <lineage>
        <taxon>Eukaryota</taxon>
        <taxon>Fungi</taxon>
        <taxon>Dikarya</taxon>
        <taxon>Ascomycota</taxon>
        <taxon>Pezizomycotina</taxon>
        <taxon>Dothideomycetes</taxon>
        <taxon>Pleosporomycetidae</taxon>
        <taxon>Pleosporales</taxon>
        <taxon>Pleosporineae</taxon>
        <taxon>Phaeosphaeriaceae</taxon>
        <taxon>Setomelanomma</taxon>
    </lineage>
</organism>
<dbReference type="OrthoDB" id="3799620at2759"/>
<sequence>MASHSRNTDVQFDFFGLPRELRDMIYDGIWNEQDTILEPYHNIRGDFRRRTADNWRARFKQGLPPCLWASKQFLEEAMALFFKRAHWNVWPVRSHGLYRPEPSATILSLSKARSISIGRMPIWARQHREFIDVYFDPVDEKWLHKLGENLSAENALQYLALGIGTPCLREPKKPIDRVVVDLAPVQSVLASCPNLDAFKVEIFGFVENWRARECLDAELLQGLKELVAEEMGDQVHETSQRKENLLSRTRAWDLERHRWDETWKFEQEH</sequence>
<proteinExistence type="predicted"/>
<dbReference type="AlphaFoldDB" id="A0A9P4LRK4"/>
<evidence type="ECO:0000313" key="1">
    <source>
        <dbReference type="EMBL" id="KAF2033827.1"/>
    </source>
</evidence>